<evidence type="ECO:0000313" key="2">
    <source>
        <dbReference type="EMBL" id="STS90368.1"/>
    </source>
</evidence>
<dbReference type="AlphaFoldDB" id="A0A7H4MJ68"/>
<feature type="region of interest" description="Disordered" evidence="1">
    <location>
        <begin position="315"/>
        <end position="354"/>
    </location>
</feature>
<evidence type="ECO:0008006" key="4">
    <source>
        <dbReference type="Google" id="ProtNLM"/>
    </source>
</evidence>
<sequence>MWPHTGSPDVKLTDSENQAGGLGNLLYWRMFSLALPDKQDTESIFTMMAMYRLFMLVSAILVITACKPFVDAFSCDETQRAINDANFFILTYLPPLNGEVQSVKIDGSQNNDAGTLRFARCRRLESYERAKTFNTANDSTIVRDNVHWRNDKGWMREYIRQTRSATGNIRKMVMRKQFYTDNLGRIVRSENLLVSQQPPKAMSTTTYHYDDRHRLVRKTVNGGMMAMLVVNYRYAEGHLSRIADSDATTTLRWDEKGRWLSEERTTTYSTKHQSRWFRLGPRGETVPGNMASMKDTAEKATRLCTISIRIIPNDRQRTNAAGDASRRGFSPSPWGEGRMRASGRPDLTHSPAPA</sequence>
<proteinExistence type="predicted"/>
<dbReference type="Proteomes" id="UP000254545">
    <property type="component" value="Unassembled WGS sequence"/>
</dbReference>
<dbReference type="Gene3D" id="2.180.10.10">
    <property type="entry name" value="RHS repeat-associated core"/>
    <property type="match status" value="1"/>
</dbReference>
<reference evidence="2 3" key="1">
    <citation type="submission" date="2018-06" db="EMBL/GenBank/DDBJ databases">
        <authorList>
            <consortium name="Pathogen Informatics"/>
            <person name="Doyle S."/>
        </authorList>
    </citation>
    <scope>NUCLEOTIDE SEQUENCE [LARGE SCALE GENOMIC DNA]</scope>
    <source>
        <strain evidence="2 3">NCTC9177</strain>
    </source>
</reference>
<evidence type="ECO:0000313" key="3">
    <source>
        <dbReference type="Proteomes" id="UP000254545"/>
    </source>
</evidence>
<dbReference type="EMBL" id="UGKR01000003">
    <property type="protein sequence ID" value="STS90368.1"/>
    <property type="molecule type" value="Genomic_DNA"/>
</dbReference>
<organism evidence="2 3">
    <name type="scientific">Klebsiella variicola</name>
    <dbReference type="NCBI Taxonomy" id="244366"/>
    <lineage>
        <taxon>Bacteria</taxon>
        <taxon>Pseudomonadati</taxon>
        <taxon>Pseudomonadota</taxon>
        <taxon>Gammaproteobacteria</taxon>
        <taxon>Enterobacterales</taxon>
        <taxon>Enterobacteriaceae</taxon>
        <taxon>Klebsiella/Raoultella group</taxon>
        <taxon>Klebsiella</taxon>
        <taxon>Klebsiella pneumoniae complex</taxon>
    </lineage>
</organism>
<gene>
    <name evidence="2" type="ORF">NCTC9177_04265</name>
</gene>
<name>A0A7H4MJ68_KLEVA</name>
<protein>
    <recommendedName>
        <fullName evidence="4">YD repeat-containing protein</fullName>
    </recommendedName>
</protein>
<comment type="caution">
    <text evidence="2">The sequence shown here is derived from an EMBL/GenBank/DDBJ whole genome shotgun (WGS) entry which is preliminary data.</text>
</comment>
<accession>A0A7H4MJ68</accession>
<evidence type="ECO:0000256" key="1">
    <source>
        <dbReference type="SAM" id="MobiDB-lite"/>
    </source>
</evidence>